<gene>
    <name evidence="1" type="ORF">LITE_LOCUS7413</name>
</gene>
<sequence length="52" mass="6042">MQQQGDSFVIILGDVSMHSFVIWEAALSPWPNLEEQKLDFSERGIEDFARWS</sequence>
<organism evidence="1 2">
    <name type="scientific">Linum tenue</name>
    <dbReference type="NCBI Taxonomy" id="586396"/>
    <lineage>
        <taxon>Eukaryota</taxon>
        <taxon>Viridiplantae</taxon>
        <taxon>Streptophyta</taxon>
        <taxon>Embryophyta</taxon>
        <taxon>Tracheophyta</taxon>
        <taxon>Spermatophyta</taxon>
        <taxon>Magnoliopsida</taxon>
        <taxon>eudicotyledons</taxon>
        <taxon>Gunneridae</taxon>
        <taxon>Pentapetalae</taxon>
        <taxon>rosids</taxon>
        <taxon>fabids</taxon>
        <taxon>Malpighiales</taxon>
        <taxon>Linaceae</taxon>
        <taxon>Linum</taxon>
    </lineage>
</organism>
<accession>A0AAV0I364</accession>
<proteinExistence type="predicted"/>
<evidence type="ECO:0000313" key="1">
    <source>
        <dbReference type="EMBL" id="CAI0392117.1"/>
    </source>
</evidence>
<dbReference type="AlphaFoldDB" id="A0AAV0I364"/>
<comment type="caution">
    <text evidence="1">The sequence shown here is derived from an EMBL/GenBank/DDBJ whole genome shotgun (WGS) entry which is preliminary data.</text>
</comment>
<evidence type="ECO:0000313" key="2">
    <source>
        <dbReference type="Proteomes" id="UP001154282"/>
    </source>
</evidence>
<dbReference type="Proteomes" id="UP001154282">
    <property type="component" value="Unassembled WGS sequence"/>
</dbReference>
<protein>
    <submittedName>
        <fullName evidence="1">Uncharacterized protein</fullName>
    </submittedName>
</protein>
<keyword evidence="2" id="KW-1185">Reference proteome</keyword>
<name>A0AAV0I364_9ROSI</name>
<reference evidence="1" key="1">
    <citation type="submission" date="2022-08" db="EMBL/GenBank/DDBJ databases">
        <authorList>
            <person name="Gutierrez-Valencia J."/>
        </authorList>
    </citation>
    <scope>NUCLEOTIDE SEQUENCE</scope>
</reference>
<dbReference type="EMBL" id="CAMGYJ010000003">
    <property type="protein sequence ID" value="CAI0392117.1"/>
    <property type="molecule type" value="Genomic_DNA"/>
</dbReference>